<sequence>MAQINNKAVRSLSKLMEAGFDNEKAVLNMTMDDILSLPGITVAEIGMINEIQKAVKAGKFITFLGGGEI</sequence>
<dbReference type="EMBL" id="BSCH01000006">
    <property type="protein sequence ID" value="GLG89672.1"/>
    <property type="molecule type" value="Genomic_DNA"/>
</dbReference>
<protein>
    <submittedName>
        <fullName evidence="1">Uncharacterized protein</fullName>
    </submittedName>
</protein>
<evidence type="ECO:0000313" key="2">
    <source>
        <dbReference type="Proteomes" id="UP001145094"/>
    </source>
</evidence>
<proteinExistence type="predicted"/>
<accession>A0A9W6CE60</accession>
<reference evidence="1" key="2">
    <citation type="submission" date="2022-11" db="EMBL/GenBank/DDBJ databases">
        <title>Draft genome sequence of Sellimonas catena strain 18CBH55.</title>
        <authorList>
            <person name="Hisatomi A."/>
            <person name="Ohkuma M."/>
            <person name="Sakamoto M."/>
        </authorList>
    </citation>
    <scope>NUCLEOTIDE SEQUENCE</scope>
    <source>
        <strain evidence="1">18CBH55</strain>
    </source>
</reference>
<reference evidence="1" key="3">
    <citation type="journal article" date="2023" name="Int. J. Syst. Evol. Microbiol.">
        <title>Sellimonas catena sp. nov., isolated from human faeces.</title>
        <authorList>
            <person name="Hisatomi A."/>
            <person name="Ohkuma M."/>
            <person name="Sakamoto M."/>
        </authorList>
    </citation>
    <scope>NUCLEOTIDE SEQUENCE</scope>
    <source>
        <strain evidence="1">18CBH55</strain>
    </source>
</reference>
<dbReference type="AlphaFoldDB" id="A0A9W6CE60"/>
<dbReference type="Proteomes" id="UP001145094">
    <property type="component" value="Unassembled WGS sequence"/>
</dbReference>
<name>A0A9W6CE60_9FIRM</name>
<evidence type="ECO:0000313" key="1">
    <source>
        <dbReference type="EMBL" id="GLG89672.1"/>
    </source>
</evidence>
<reference evidence="1" key="1">
    <citation type="submission" date="2022-11" db="EMBL/GenBank/DDBJ databases">
        <title>Draft genome sequence of Sellimonas catena strain 18CBH55.</title>
        <authorList>
            <person name="Atsushi H."/>
            <person name="Moriya O."/>
            <person name="Mitsuo S."/>
        </authorList>
    </citation>
    <scope>NUCLEOTIDE SEQUENCE</scope>
    <source>
        <strain evidence="1">18CBH55</strain>
    </source>
</reference>
<comment type="caution">
    <text evidence="1">The sequence shown here is derived from an EMBL/GenBank/DDBJ whole genome shotgun (WGS) entry which is preliminary data.</text>
</comment>
<organism evidence="1 2">
    <name type="scientific">Sellimonas catena</name>
    <dbReference type="NCBI Taxonomy" id="2994035"/>
    <lineage>
        <taxon>Bacteria</taxon>
        <taxon>Bacillati</taxon>
        <taxon>Bacillota</taxon>
        <taxon>Clostridia</taxon>
        <taxon>Lachnospirales</taxon>
        <taxon>Lachnospiraceae</taxon>
        <taxon>Sellimonas</taxon>
    </lineage>
</organism>
<gene>
    <name evidence="1" type="ORF">Selli2_10990</name>
</gene>